<dbReference type="AlphaFoldDB" id="A0AAV9TQL0"/>
<name>A0AAV9TQL0_9PEZI</name>
<protein>
    <submittedName>
        <fullName evidence="1">Uncharacterized protein</fullName>
    </submittedName>
</protein>
<reference evidence="1 2" key="1">
    <citation type="submission" date="2023-04" db="EMBL/GenBank/DDBJ databases">
        <title>Colletotrichum tabacum stain YC1 causing leaf anthracnose on Nicotiana tabacum(L.) cv.</title>
        <authorList>
            <person name="Ji Z."/>
            <person name="Wang M."/>
            <person name="Zhang J."/>
            <person name="Wang N."/>
            <person name="Zhou Z."/>
        </authorList>
    </citation>
    <scope>NUCLEOTIDE SEQUENCE [LARGE SCALE GENOMIC DNA]</scope>
    <source>
        <strain evidence="1 2">YC1</strain>
    </source>
</reference>
<comment type="caution">
    <text evidence="1">The sequence shown here is derived from an EMBL/GenBank/DDBJ whole genome shotgun (WGS) entry which is preliminary data.</text>
</comment>
<evidence type="ECO:0000313" key="2">
    <source>
        <dbReference type="Proteomes" id="UP001327957"/>
    </source>
</evidence>
<proteinExistence type="predicted"/>
<dbReference type="Proteomes" id="UP001327957">
    <property type="component" value="Unassembled WGS sequence"/>
</dbReference>
<gene>
    <name evidence="1" type="ORF">QIS74_01944</name>
</gene>
<evidence type="ECO:0000313" key="1">
    <source>
        <dbReference type="EMBL" id="KAK6225897.1"/>
    </source>
</evidence>
<accession>A0AAV9TQL0</accession>
<keyword evidence="2" id="KW-1185">Reference proteome</keyword>
<sequence length="216" mass="23428">MADNPKLVTTPTTVKPPWWHQTGLLRGRTQLDSYPPYPATNSEHYCGDIDELLKDMDAVIFSIDFETLCLEKAFGGYRSQPIIEIGISVLDLRNIAKCNTSHATPASAPSAATGASVPGFFPGPSAATAATGASVPGFFPGPTAPVACPSNPGDRGLFWRQHISSDHVIVDEYNDHYAGNCAHQISWKHTTNAYGFAFKASKFIKEADVAKYIQRR</sequence>
<dbReference type="EMBL" id="JASAOK010000002">
    <property type="protein sequence ID" value="KAK6225897.1"/>
    <property type="molecule type" value="Genomic_DNA"/>
</dbReference>
<organism evidence="1 2">
    <name type="scientific">Colletotrichum tabaci</name>
    <dbReference type="NCBI Taxonomy" id="1209068"/>
    <lineage>
        <taxon>Eukaryota</taxon>
        <taxon>Fungi</taxon>
        <taxon>Dikarya</taxon>
        <taxon>Ascomycota</taxon>
        <taxon>Pezizomycotina</taxon>
        <taxon>Sordariomycetes</taxon>
        <taxon>Hypocreomycetidae</taxon>
        <taxon>Glomerellales</taxon>
        <taxon>Glomerellaceae</taxon>
        <taxon>Colletotrichum</taxon>
        <taxon>Colletotrichum destructivum species complex</taxon>
    </lineage>
</organism>